<evidence type="ECO:0008006" key="3">
    <source>
        <dbReference type="Google" id="ProtNLM"/>
    </source>
</evidence>
<gene>
    <name evidence="1" type="ORF">CCMP2556_LOCUS9032</name>
</gene>
<dbReference type="Gene3D" id="1.25.40.10">
    <property type="entry name" value="Tetratricopeptide repeat domain"/>
    <property type="match status" value="1"/>
</dbReference>
<accession>A0ABP0J0M8</accession>
<proteinExistence type="predicted"/>
<protein>
    <recommendedName>
        <fullName evidence="3">Pentatricopeptide repeat-containing protein</fullName>
    </recommendedName>
</protein>
<comment type="caution">
    <text evidence="1">The sequence shown here is derived from an EMBL/GenBank/DDBJ whole genome shotgun (WGS) entry which is preliminary data.</text>
</comment>
<dbReference type="EMBL" id="CAXAMN010004125">
    <property type="protein sequence ID" value="CAK9007911.1"/>
    <property type="molecule type" value="Genomic_DNA"/>
</dbReference>
<evidence type="ECO:0000313" key="1">
    <source>
        <dbReference type="EMBL" id="CAK9007911.1"/>
    </source>
</evidence>
<sequence length="122" mass="13555">MEQALLQGTAAVAEAAKQGRLEEALRRLALLRDRGLRLDAAVHHAALGGAKRRWREALQMAIQMQQDGISFTSVTFTCAQIAGTRRTKYVKFNISLQRIVLCICLTSFIIFPKCHTRDTGLA</sequence>
<organism evidence="1 2">
    <name type="scientific">Durusdinium trenchii</name>
    <dbReference type="NCBI Taxonomy" id="1381693"/>
    <lineage>
        <taxon>Eukaryota</taxon>
        <taxon>Sar</taxon>
        <taxon>Alveolata</taxon>
        <taxon>Dinophyceae</taxon>
        <taxon>Suessiales</taxon>
        <taxon>Symbiodiniaceae</taxon>
        <taxon>Durusdinium</taxon>
    </lineage>
</organism>
<dbReference type="Proteomes" id="UP001642484">
    <property type="component" value="Unassembled WGS sequence"/>
</dbReference>
<evidence type="ECO:0000313" key="2">
    <source>
        <dbReference type="Proteomes" id="UP001642484"/>
    </source>
</evidence>
<dbReference type="InterPro" id="IPR011990">
    <property type="entry name" value="TPR-like_helical_dom_sf"/>
</dbReference>
<reference evidence="1 2" key="1">
    <citation type="submission" date="2024-02" db="EMBL/GenBank/DDBJ databases">
        <authorList>
            <person name="Chen Y."/>
            <person name="Shah S."/>
            <person name="Dougan E. K."/>
            <person name="Thang M."/>
            <person name="Chan C."/>
        </authorList>
    </citation>
    <scope>NUCLEOTIDE SEQUENCE [LARGE SCALE GENOMIC DNA]</scope>
</reference>
<name>A0ABP0J0M8_9DINO</name>
<keyword evidence="2" id="KW-1185">Reference proteome</keyword>